<reference evidence="2" key="2">
    <citation type="submission" date="2025-09" db="UniProtKB">
        <authorList>
            <consortium name="Ensembl"/>
        </authorList>
    </citation>
    <scope>IDENTIFICATION</scope>
</reference>
<organism evidence="2 3">
    <name type="scientific">Pseudonaja textilis</name>
    <name type="common">Eastern brown snake</name>
    <dbReference type="NCBI Taxonomy" id="8673"/>
    <lineage>
        <taxon>Eukaryota</taxon>
        <taxon>Metazoa</taxon>
        <taxon>Chordata</taxon>
        <taxon>Craniata</taxon>
        <taxon>Vertebrata</taxon>
        <taxon>Euteleostomi</taxon>
        <taxon>Lepidosauria</taxon>
        <taxon>Squamata</taxon>
        <taxon>Bifurcata</taxon>
        <taxon>Unidentata</taxon>
        <taxon>Episquamata</taxon>
        <taxon>Toxicofera</taxon>
        <taxon>Serpentes</taxon>
        <taxon>Colubroidea</taxon>
        <taxon>Elapidae</taxon>
        <taxon>Hydrophiinae</taxon>
        <taxon>Pseudonaja</taxon>
    </lineage>
</organism>
<keyword evidence="3" id="KW-1185">Reference proteome</keyword>
<evidence type="ECO:0000313" key="2">
    <source>
        <dbReference type="Ensembl" id="ENSPTXP00000008855.1"/>
    </source>
</evidence>
<dbReference type="Pfam" id="PF08434">
    <property type="entry name" value="CLCA"/>
    <property type="match status" value="1"/>
</dbReference>
<gene>
    <name evidence="2" type="primary">CLCA1</name>
</gene>
<proteinExistence type="predicted"/>
<feature type="domain" description="Calcium-activated chloride channel N-terminal" evidence="1">
    <location>
        <begin position="35"/>
        <end position="279"/>
    </location>
</feature>
<dbReference type="AlphaFoldDB" id="A0A670YJR8"/>
<dbReference type="Proteomes" id="UP000472273">
    <property type="component" value="Unplaced"/>
</dbReference>
<protein>
    <submittedName>
        <fullName evidence="2">Chloride channel accessory 1</fullName>
    </submittedName>
</protein>
<dbReference type="Ensembl" id="ENSPTXT00000009162.1">
    <property type="protein sequence ID" value="ENSPTXP00000008855.1"/>
    <property type="gene ID" value="ENSPTXG00000006390.1"/>
</dbReference>
<dbReference type="GeneTree" id="ENSGT00940000154682"/>
<sequence>TKFSLKFIFFNCSIINCQSILLKAFCASRKINANYIVIAINPMIAEDDKIITNIKDMVKEASKYLITATERRFYFKSVKILIPLTWSQKTEYKRVIRESYEKADIIVADPYLKSGDDPYTLQFGGCGIPGRYIHFTPTFLTNDNLQDVYGSRGRVFVHEWAHLRWGVFDEYNYDAPFYVTKEKKVEATRYLPKLKLTWLAACIFLQDTQMYEPGCQFVPNKSQSTPVSIMYMQSLPSVTVFCNKSNHNVEAPNLQNKFCSYKSTWEVIMNSTDFASSSVISTPPPEPIFTLMQTRDRVVCLVLDVSGSMRDVSAALEDSFSKNLQNNFYRNGGLAVN</sequence>
<accession>A0A670YJR8</accession>
<evidence type="ECO:0000259" key="1">
    <source>
        <dbReference type="Pfam" id="PF08434"/>
    </source>
</evidence>
<dbReference type="InterPro" id="IPR013642">
    <property type="entry name" value="CLCA_N"/>
</dbReference>
<name>A0A670YJR8_PSETE</name>
<evidence type="ECO:0000313" key="3">
    <source>
        <dbReference type="Proteomes" id="UP000472273"/>
    </source>
</evidence>
<reference evidence="2" key="1">
    <citation type="submission" date="2025-08" db="UniProtKB">
        <authorList>
            <consortium name="Ensembl"/>
        </authorList>
    </citation>
    <scope>IDENTIFICATION</scope>
</reference>